<keyword evidence="2" id="KW-0328">Glycosyltransferase</keyword>
<keyword evidence="3" id="KW-1185">Reference proteome</keyword>
<dbReference type="NCBIfam" id="NF008947">
    <property type="entry name" value="PRK12294.1"/>
    <property type="match status" value="1"/>
</dbReference>
<evidence type="ECO:0000313" key="2">
    <source>
        <dbReference type="EMBL" id="MBP1920001.1"/>
    </source>
</evidence>
<organism evidence="2 3">
    <name type="scientific">Youngiibacter multivorans</name>
    <dbReference type="NCBI Taxonomy" id="937251"/>
    <lineage>
        <taxon>Bacteria</taxon>
        <taxon>Bacillati</taxon>
        <taxon>Bacillota</taxon>
        <taxon>Clostridia</taxon>
        <taxon>Eubacteriales</taxon>
        <taxon>Clostridiaceae</taxon>
        <taxon>Youngiibacter</taxon>
    </lineage>
</organism>
<dbReference type="Gene3D" id="3.30.930.10">
    <property type="entry name" value="Bira Bifunctional Protein, Domain 2"/>
    <property type="match status" value="1"/>
</dbReference>
<proteinExistence type="predicted"/>
<dbReference type="GO" id="GO:0016757">
    <property type="term" value="F:glycosyltransferase activity"/>
    <property type="evidence" value="ECO:0007669"/>
    <property type="project" value="UniProtKB-KW"/>
</dbReference>
<keyword evidence="2" id="KW-0808">Transferase</keyword>
<dbReference type="Pfam" id="PF13393">
    <property type="entry name" value="tRNA-synt_His"/>
    <property type="match status" value="1"/>
</dbReference>
<dbReference type="Proteomes" id="UP001519271">
    <property type="component" value="Unassembled WGS sequence"/>
</dbReference>
<sequence length="276" mass="31903">MNRITMNDTIIKTKKQEMDFLRFMSKLGYDLVDLNVVETFNWGSITLDDQKMMDKRHSWTDGGILHALRSDWTNSIVRYRKQYELEAEKIAYAGMVYKKSGTIHQMGVETFTSDIAAQQEVLSDVLAFMTEHLKKNISIAVISHNKLLKKLLTKDQMEDPMIHRLVSERNRDALSHALSKDHPVIGLMQVRPEDQLEYIAGRFPELAQEIEDLKVWEDKLRKLSIENVYIDTLVMPRQSYYRGIFIQLYQKNETEPQASGGQYTSSSKAFGMGING</sequence>
<dbReference type="InterPro" id="IPR045864">
    <property type="entry name" value="aa-tRNA-synth_II/BPL/LPL"/>
</dbReference>
<evidence type="ECO:0000313" key="3">
    <source>
        <dbReference type="Proteomes" id="UP001519271"/>
    </source>
</evidence>
<dbReference type="SUPFAM" id="SSF55681">
    <property type="entry name" value="Class II aaRS and biotin synthetases"/>
    <property type="match status" value="1"/>
</dbReference>
<dbReference type="EMBL" id="JAGGKC010000022">
    <property type="protein sequence ID" value="MBP1920001.1"/>
    <property type="molecule type" value="Genomic_DNA"/>
</dbReference>
<feature type="domain" description="Class II Histidinyl-tRNA synthetase (HisRS)-like catalytic core" evidence="1">
    <location>
        <begin position="17"/>
        <end position="272"/>
    </location>
</feature>
<gene>
    <name evidence="2" type="ORF">J2Z34_002499</name>
</gene>
<accession>A0ABS4G644</accession>
<protein>
    <submittedName>
        <fullName evidence="2">ATP phosphoribosyltransferase regulatory subunit HisZ</fullName>
    </submittedName>
</protein>
<name>A0ABS4G644_9CLOT</name>
<reference evidence="2 3" key="1">
    <citation type="submission" date="2021-03" db="EMBL/GenBank/DDBJ databases">
        <title>Genomic Encyclopedia of Type Strains, Phase IV (KMG-IV): sequencing the most valuable type-strain genomes for metagenomic binning, comparative biology and taxonomic classification.</title>
        <authorList>
            <person name="Goeker M."/>
        </authorList>
    </citation>
    <scope>NUCLEOTIDE SEQUENCE [LARGE SCALE GENOMIC DNA]</scope>
    <source>
        <strain evidence="2 3">DSM 6139</strain>
    </source>
</reference>
<evidence type="ECO:0000259" key="1">
    <source>
        <dbReference type="Pfam" id="PF13393"/>
    </source>
</evidence>
<dbReference type="InterPro" id="IPR041715">
    <property type="entry name" value="HisRS-like_core"/>
</dbReference>
<comment type="caution">
    <text evidence="2">The sequence shown here is derived from an EMBL/GenBank/DDBJ whole genome shotgun (WGS) entry which is preliminary data.</text>
</comment>